<dbReference type="EMBL" id="MK500421">
    <property type="protein sequence ID" value="QBK89429.1"/>
    <property type="molecule type" value="Genomic_DNA"/>
</dbReference>
<name>A0A4P6VPD9_9VIRU</name>
<reference evidence="1" key="1">
    <citation type="journal article" date="2019" name="MBio">
        <title>Virus Genomes from Deep Sea Sediments Expand the Ocean Megavirome and Support Independent Origins of Viral Gigantism.</title>
        <authorList>
            <person name="Backstrom D."/>
            <person name="Yutin N."/>
            <person name="Jorgensen S.L."/>
            <person name="Dharamshi J."/>
            <person name="Homa F."/>
            <person name="Zaremba-Niedwiedzka K."/>
            <person name="Spang A."/>
            <person name="Wolf Y.I."/>
            <person name="Koonin E.V."/>
            <person name="Ettema T.J."/>
        </authorList>
    </citation>
    <scope>NUCLEOTIDE SEQUENCE</scope>
</reference>
<proteinExistence type="predicted"/>
<organism evidence="1">
    <name type="scientific">Mimivirus LCMiAC02</name>
    <dbReference type="NCBI Taxonomy" id="2506609"/>
    <lineage>
        <taxon>Viruses</taxon>
        <taxon>Varidnaviria</taxon>
        <taxon>Bamfordvirae</taxon>
        <taxon>Nucleocytoviricota</taxon>
        <taxon>Megaviricetes</taxon>
        <taxon>Imitervirales</taxon>
        <taxon>Mimiviridae</taxon>
        <taxon>Klosneuvirinae</taxon>
    </lineage>
</organism>
<evidence type="ECO:0000313" key="1">
    <source>
        <dbReference type="EMBL" id="QBK89429.1"/>
    </source>
</evidence>
<protein>
    <submittedName>
        <fullName evidence="1">Uncharacterized protein</fullName>
    </submittedName>
</protein>
<sequence length="153" mass="18075">MSSKAISNDKLDSDKLDNGKLNNIFSKEQEYDMNNLNNILSDIEAQEYDMNDKLCHFLKDQCSDECDDDYDINDEVISNLINYVFSYEEDASHEKYHYKDECCEQKKINIIKYINSKKSIKSVNNYCIKYIECKIKEFINNSIEADLWQVNND</sequence>
<accession>A0A4P6VPD9</accession>
<gene>
    <name evidence="1" type="ORF">LCMiAC02_05240</name>
</gene>